<dbReference type="InterPro" id="IPR036646">
    <property type="entry name" value="PGAM_B_sf"/>
</dbReference>
<accession>A0A0K1PRZ5</accession>
<dbReference type="AlphaFoldDB" id="A0A0K1PRZ5"/>
<evidence type="ECO:0000256" key="7">
    <source>
        <dbReference type="ARBA" id="ARBA00023211"/>
    </source>
</evidence>
<sequence length="524" mass="56021">MSGGTNDSKSSSSSSSLRPRPVVLVILDGLGERAEKDDNAVRLAKTPNLDALYARYPHGLIGTSGPDVGLPPGQMGNSEVGHLNFGAGRIALMDIMRIDNAVASGELGKNPVIANVIEQAKKKGGRLHLFGLVSDGGVHSMNTQLYALVDAAHASGVRVVVHAFLDGRDVQPGTAPGYLEALEQKLSGKGTIGTVSGRYWAMDRDNRWERVEKAYRAIVEASAPKQPTAVGGVRASIAAGKTDEFVEPFVVDGYAGVDSDKDAGLHFNFRPDRARELTHALAVANFDGFPRKHGAPFEVYACMTTYDSKFGLPIAFPKESYPDIFPEVISRAGLTQFRCAETEKYAHVTYFFNGGREAVFAGEEREMIPSPKDVPTYDHKPQMSAAAVADAVVKAIDSGKFDFVLVNFANPDMVGHTGVLPAAIEAVEVVDAGVGRIADAVRKQGGAMFVTADHGNCELMKDPATGEPHTAHTLNPVPLLYVNDHDLGAKIRSGGRICDVAPTMLEIMKIEIPAVMTGYSLLQH</sequence>
<dbReference type="PATRIC" id="fig|1391654.3.peg.2855"/>
<feature type="domain" description="BPG-independent PGAM N-terminal" evidence="15">
    <location>
        <begin position="98"/>
        <end position="307"/>
    </location>
</feature>
<dbReference type="KEGG" id="llu:AKJ09_02820"/>
<dbReference type="Gene3D" id="3.40.1450.10">
    <property type="entry name" value="BPG-independent phosphoglycerate mutase, domain B"/>
    <property type="match status" value="1"/>
</dbReference>
<dbReference type="CDD" id="cd16010">
    <property type="entry name" value="iPGM"/>
    <property type="match status" value="1"/>
</dbReference>
<dbReference type="FunFam" id="3.40.1450.10:FF:000002">
    <property type="entry name" value="2,3-bisphosphoglycerate-independent phosphoglycerate mutase"/>
    <property type="match status" value="1"/>
</dbReference>
<feature type="binding site" evidence="9 13">
    <location>
        <position position="78"/>
    </location>
    <ligand>
        <name>Mn(2+)</name>
        <dbReference type="ChEBI" id="CHEBI:29035"/>
        <label>2</label>
    </ligand>
</feature>
<organism evidence="16 17">
    <name type="scientific">Labilithrix luteola</name>
    <dbReference type="NCBI Taxonomy" id="1391654"/>
    <lineage>
        <taxon>Bacteria</taxon>
        <taxon>Pseudomonadati</taxon>
        <taxon>Myxococcota</taxon>
        <taxon>Polyangia</taxon>
        <taxon>Polyangiales</taxon>
        <taxon>Labilitrichaceae</taxon>
        <taxon>Labilithrix</taxon>
    </lineage>
</organism>
<evidence type="ECO:0000256" key="4">
    <source>
        <dbReference type="ARBA" id="ARBA00008819"/>
    </source>
</evidence>
<dbReference type="GO" id="GO:0004619">
    <property type="term" value="F:phosphoglycerate mutase activity"/>
    <property type="evidence" value="ECO:0007669"/>
    <property type="project" value="UniProtKB-UniRule"/>
</dbReference>
<proteinExistence type="inferred from homology"/>
<feature type="binding site" evidence="9 13">
    <location>
        <position position="453"/>
    </location>
    <ligand>
        <name>Mn(2+)</name>
        <dbReference type="ChEBI" id="CHEBI:29035"/>
        <label>2</label>
    </ligand>
</feature>
<dbReference type="HAMAP" id="MF_01038">
    <property type="entry name" value="GpmI"/>
    <property type="match status" value="1"/>
</dbReference>
<dbReference type="InterPro" id="IPR006124">
    <property type="entry name" value="Metalloenzyme"/>
</dbReference>
<evidence type="ECO:0000256" key="6">
    <source>
        <dbReference type="ARBA" id="ARBA00023152"/>
    </source>
</evidence>
<dbReference type="GO" id="GO:0006096">
    <property type="term" value="P:glycolytic process"/>
    <property type="evidence" value="ECO:0007669"/>
    <property type="project" value="UniProtKB-UniRule"/>
</dbReference>
<dbReference type="UniPathway" id="UPA00109">
    <property type="reaction ID" value="UER00186"/>
</dbReference>
<reference evidence="16 17" key="1">
    <citation type="submission" date="2015-08" db="EMBL/GenBank/DDBJ databases">
        <authorList>
            <person name="Babu N.S."/>
            <person name="Beckwith C.J."/>
            <person name="Beseler K.G."/>
            <person name="Brison A."/>
            <person name="Carone J.V."/>
            <person name="Caskin T.P."/>
            <person name="Diamond M."/>
            <person name="Durham M.E."/>
            <person name="Foxe J.M."/>
            <person name="Go M."/>
            <person name="Henderson B.A."/>
            <person name="Jones I.B."/>
            <person name="McGettigan J.A."/>
            <person name="Micheletti S.J."/>
            <person name="Nasrallah M.E."/>
            <person name="Ortiz D."/>
            <person name="Piller C.R."/>
            <person name="Privatt S.R."/>
            <person name="Schneider S.L."/>
            <person name="Sharp S."/>
            <person name="Smith T.C."/>
            <person name="Stanton J.D."/>
            <person name="Ullery H.E."/>
            <person name="Wilson R.J."/>
            <person name="Serrano M.G."/>
            <person name="Buck G."/>
            <person name="Lee V."/>
            <person name="Wang Y."/>
            <person name="Carvalho R."/>
            <person name="Voegtly L."/>
            <person name="Shi R."/>
            <person name="Duckworth R."/>
            <person name="Johnson A."/>
            <person name="Loviza R."/>
            <person name="Walstead R."/>
            <person name="Shah Z."/>
            <person name="Kiflezghi M."/>
            <person name="Wade K."/>
            <person name="Ball S.L."/>
            <person name="Bradley K.W."/>
            <person name="Asai D.J."/>
            <person name="Bowman C.A."/>
            <person name="Russell D.A."/>
            <person name="Pope W.H."/>
            <person name="Jacobs-Sera D."/>
            <person name="Hendrix R.W."/>
            <person name="Hatfull G.F."/>
        </authorList>
    </citation>
    <scope>NUCLEOTIDE SEQUENCE [LARGE SCALE GENOMIC DNA]</scope>
    <source>
        <strain evidence="16 17">DSM 27648</strain>
    </source>
</reference>
<feature type="binding site" evidence="9 13">
    <location>
        <position position="28"/>
    </location>
    <ligand>
        <name>Mn(2+)</name>
        <dbReference type="ChEBI" id="CHEBI:29035"/>
        <label>2</label>
    </ligand>
</feature>
<dbReference type="RefSeq" id="WP_146647489.1">
    <property type="nucleotide sequence ID" value="NZ_CP012333.1"/>
</dbReference>
<dbReference type="STRING" id="1391654.AKJ09_02820"/>
<evidence type="ECO:0000256" key="3">
    <source>
        <dbReference type="ARBA" id="ARBA00004798"/>
    </source>
</evidence>
<keyword evidence="7 9" id="KW-0464">Manganese</keyword>
<dbReference type="InterPro" id="IPR011258">
    <property type="entry name" value="BPG-indep_PGM_N"/>
</dbReference>
<comment type="similarity">
    <text evidence="4 9">Belongs to the BPG-independent phosphoglycerate mutase family.</text>
</comment>
<comment type="cofactor">
    <cofactor evidence="9">
        <name>Mn(2+)</name>
        <dbReference type="ChEBI" id="CHEBI:29035"/>
    </cofactor>
    <text evidence="9">Binds 2 manganese ions per subunit.</text>
</comment>
<evidence type="ECO:0000256" key="1">
    <source>
        <dbReference type="ARBA" id="ARBA00000370"/>
    </source>
</evidence>
<feature type="active site" description="Phosphoserine intermediate" evidence="9 11">
    <location>
        <position position="78"/>
    </location>
</feature>
<dbReference type="Pfam" id="PF06415">
    <property type="entry name" value="iPGM_N"/>
    <property type="match status" value="1"/>
</dbReference>
<evidence type="ECO:0000256" key="2">
    <source>
        <dbReference type="ARBA" id="ARBA00002315"/>
    </source>
</evidence>
<feature type="binding site" evidence="9 13">
    <location>
        <position position="416"/>
    </location>
    <ligand>
        <name>Mn(2+)</name>
        <dbReference type="ChEBI" id="CHEBI:29035"/>
        <label>1</label>
    </ligand>
</feature>
<feature type="binding site" evidence="9 12">
    <location>
        <position position="204"/>
    </location>
    <ligand>
        <name>substrate</name>
    </ligand>
</feature>
<protein>
    <recommendedName>
        <fullName evidence="9 10">2,3-bisphosphoglycerate-independent phosphoglycerate mutase</fullName>
        <shortName evidence="9">BPG-independent PGAM</shortName>
        <shortName evidence="9">Phosphoglyceromutase</shortName>
        <shortName evidence="9">iPGM</shortName>
        <ecNumber evidence="9 10">5.4.2.12</ecNumber>
    </recommendedName>
</protein>
<dbReference type="SUPFAM" id="SSF53649">
    <property type="entry name" value="Alkaline phosphatase-like"/>
    <property type="match status" value="1"/>
</dbReference>
<evidence type="ECO:0000256" key="12">
    <source>
        <dbReference type="PIRSR" id="PIRSR001492-2"/>
    </source>
</evidence>
<dbReference type="Pfam" id="PF01676">
    <property type="entry name" value="Metalloenzyme"/>
    <property type="match status" value="1"/>
</dbReference>
<evidence type="ECO:0000259" key="15">
    <source>
        <dbReference type="Pfam" id="PF06415"/>
    </source>
</evidence>
<dbReference type="Gene3D" id="3.40.720.10">
    <property type="entry name" value="Alkaline Phosphatase, subunit A"/>
    <property type="match status" value="1"/>
</dbReference>
<dbReference type="PANTHER" id="PTHR31637">
    <property type="entry name" value="2,3-BISPHOSPHOGLYCERATE-INDEPENDENT PHOSPHOGLYCERATE MUTASE"/>
    <property type="match status" value="1"/>
</dbReference>
<feature type="binding site" evidence="9 12">
    <location>
        <position position="344"/>
    </location>
    <ligand>
        <name>substrate</name>
    </ligand>
</feature>
<evidence type="ECO:0000256" key="13">
    <source>
        <dbReference type="PIRSR" id="PIRSR001492-3"/>
    </source>
</evidence>
<feature type="binding site" evidence="9 13">
    <location>
        <position position="472"/>
    </location>
    <ligand>
        <name>Mn(2+)</name>
        <dbReference type="ChEBI" id="CHEBI:29035"/>
        <label>1</label>
    </ligand>
</feature>
<gene>
    <name evidence="9" type="primary">gpmI</name>
    <name evidence="16" type="ORF">AKJ09_02820</name>
</gene>
<feature type="binding site" evidence="9 12">
    <location>
        <begin position="270"/>
        <end position="273"/>
    </location>
    <ligand>
        <name>substrate</name>
    </ligand>
</feature>
<feature type="binding site" evidence="9 12">
    <location>
        <position position="198"/>
    </location>
    <ligand>
        <name>substrate</name>
    </ligand>
</feature>
<evidence type="ECO:0000256" key="8">
    <source>
        <dbReference type="ARBA" id="ARBA00023235"/>
    </source>
</evidence>
<comment type="pathway">
    <text evidence="3 9">Carbohydrate degradation; glycolysis; pyruvate from D-glyceraldehyde 3-phosphate: step 3/5.</text>
</comment>
<evidence type="ECO:0000313" key="16">
    <source>
        <dbReference type="EMBL" id="AKU96156.1"/>
    </source>
</evidence>
<feature type="binding site" evidence="9 12">
    <location>
        <begin position="168"/>
        <end position="169"/>
    </location>
    <ligand>
        <name>substrate</name>
    </ligand>
</feature>
<evidence type="ECO:0000313" key="17">
    <source>
        <dbReference type="Proteomes" id="UP000064967"/>
    </source>
</evidence>
<dbReference type="GO" id="GO:0005829">
    <property type="term" value="C:cytosol"/>
    <property type="evidence" value="ECO:0007669"/>
    <property type="project" value="TreeGrafter"/>
</dbReference>
<feature type="binding site" evidence="9 12">
    <location>
        <position position="139"/>
    </location>
    <ligand>
        <name>substrate</name>
    </ligand>
</feature>
<evidence type="ECO:0000256" key="5">
    <source>
        <dbReference type="ARBA" id="ARBA00022723"/>
    </source>
</evidence>
<dbReference type="EMBL" id="CP012333">
    <property type="protein sequence ID" value="AKU96156.1"/>
    <property type="molecule type" value="Genomic_DNA"/>
</dbReference>
<dbReference type="NCBIfam" id="TIGR01307">
    <property type="entry name" value="pgm_bpd_ind"/>
    <property type="match status" value="1"/>
</dbReference>
<evidence type="ECO:0000256" key="10">
    <source>
        <dbReference type="NCBIfam" id="TIGR01307"/>
    </source>
</evidence>
<comment type="subunit">
    <text evidence="9">Monomer.</text>
</comment>
<dbReference type="SUPFAM" id="SSF64158">
    <property type="entry name" value="2,3-Bisphosphoglycerate-independent phosphoglycerate mutase, substrate-binding domain"/>
    <property type="match status" value="1"/>
</dbReference>
<dbReference type="GO" id="GO:0006007">
    <property type="term" value="P:glucose catabolic process"/>
    <property type="evidence" value="ECO:0007669"/>
    <property type="project" value="InterPro"/>
</dbReference>
<dbReference type="OrthoDB" id="9800863at2"/>
<feature type="domain" description="Metalloenzyme" evidence="14">
    <location>
        <begin position="21"/>
        <end position="511"/>
    </location>
</feature>
<evidence type="ECO:0000256" key="9">
    <source>
        <dbReference type="HAMAP-Rule" id="MF_01038"/>
    </source>
</evidence>
<feature type="binding site" evidence="9 13">
    <location>
        <position position="454"/>
    </location>
    <ligand>
        <name>Mn(2+)</name>
        <dbReference type="ChEBI" id="CHEBI:29035"/>
        <label>2</label>
    </ligand>
</feature>
<evidence type="ECO:0000256" key="11">
    <source>
        <dbReference type="PIRSR" id="PIRSR001492-1"/>
    </source>
</evidence>
<feature type="binding site" evidence="9 13">
    <location>
        <position position="412"/>
    </location>
    <ligand>
        <name>Mn(2+)</name>
        <dbReference type="ChEBI" id="CHEBI:29035"/>
        <label>1</label>
    </ligand>
</feature>
<keyword evidence="6 9" id="KW-0324">Glycolysis</keyword>
<dbReference type="PIRSF" id="PIRSF001492">
    <property type="entry name" value="IPGAM"/>
    <property type="match status" value="1"/>
</dbReference>
<comment type="function">
    <text evidence="2 9">Catalyzes the interconversion of 2-phosphoglycerate and 3-phosphoglycerate.</text>
</comment>
<dbReference type="InterPro" id="IPR017850">
    <property type="entry name" value="Alkaline_phosphatase_core_sf"/>
</dbReference>
<keyword evidence="5 9" id="KW-0479">Metal-binding</keyword>
<dbReference type="EC" id="5.4.2.12" evidence="9 10"/>
<comment type="catalytic activity">
    <reaction evidence="1 9">
        <text>(2R)-2-phosphoglycerate = (2R)-3-phosphoglycerate</text>
        <dbReference type="Rhea" id="RHEA:15901"/>
        <dbReference type="ChEBI" id="CHEBI:58272"/>
        <dbReference type="ChEBI" id="CHEBI:58289"/>
        <dbReference type="EC" id="5.4.2.12"/>
    </reaction>
</comment>
<keyword evidence="17" id="KW-1185">Reference proteome</keyword>
<dbReference type="InterPro" id="IPR005995">
    <property type="entry name" value="Pgm_bpd_ind"/>
</dbReference>
<name>A0A0K1PRZ5_9BACT</name>
<evidence type="ECO:0000259" key="14">
    <source>
        <dbReference type="Pfam" id="PF01676"/>
    </source>
</evidence>
<dbReference type="GO" id="GO:0030145">
    <property type="term" value="F:manganese ion binding"/>
    <property type="evidence" value="ECO:0007669"/>
    <property type="project" value="UniProtKB-UniRule"/>
</dbReference>
<keyword evidence="8 9" id="KW-0413">Isomerase</keyword>
<dbReference type="PANTHER" id="PTHR31637:SF0">
    <property type="entry name" value="2,3-BISPHOSPHOGLYCERATE-INDEPENDENT PHOSPHOGLYCERATE MUTASE"/>
    <property type="match status" value="1"/>
</dbReference>
<dbReference type="Proteomes" id="UP000064967">
    <property type="component" value="Chromosome"/>
</dbReference>